<evidence type="ECO:0000256" key="1">
    <source>
        <dbReference type="ARBA" id="ARBA00006226"/>
    </source>
</evidence>
<reference evidence="3 4" key="1">
    <citation type="submission" date="2019-08" db="EMBL/GenBank/DDBJ databases">
        <title>In-depth cultivation of the pig gut microbiome towards novel bacterial diversity and tailored functional studies.</title>
        <authorList>
            <person name="Wylensek D."/>
            <person name="Hitch T.C.A."/>
            <person name="Clavel T."/>
        </authorList>
    </citation>
    <scope>NUCLEOTIDE SEQUENCE [LARGE SCALE GENOMIC DNA]</scope>
    <source>
        <strain evidence="3 4">WB03_NA08</strain>
    </source>
</reference>
<dbReference type="Gene3D" id="3.30.2310.20">
    <property type="entry name" value="RelE-like"/>
    <property type="match status" value="1"/>
</dbReference>
<protein>
    <submittedName>
        <fullName evidence="3">Type II toxin-antitoxin system RelE/ParE family toxin</fullName>
    </submittedName>
</protein>
<organism evidence="3 4">
    <name type="scientific">Scrofimicrobium canadense</name>
    <dbReference type="NCBI Taxonomy" id="2652290"/>
    <lineage>
        <taxon>Bacteria</taxon>
        <taxon>Bacillati</taxon>
        <taxon>Actinomycetota</taxon>
        <taxon>Actinomycetes</taxon>
        <taxon>Actinomycetales</taxon>
        <taxon>Actinomycetaceae</taxon>
        <taxon>Scrofimicrobium</taxon>
    </lineage>
</organism>
<proteinExistence type="inferred from homology"/>
<evidence type="ECO:0000313" key="3">
    <source>
        <dbReference type="EMBL" id="MSS85458.1"/>
    </source>
</evidence>
<dbReference type="InterPro" id="IPR035093">
    <property type="entry name" value="RelE/ParE_toxin_dom_sf"/>
</dbReference>
<sequence length="85" mass="9825">MNYRIEFTSAAAKQIKKLPHSASSQILKAIESLQDNPRPHRAKKLVGEATAWRIRVGNYRVIYDIFDEELVVTVVRAALRREAYR</sequence>
<comment type="similarity">
    <text evidence="1">Belongs to the RelE toxin family.</text>
</comment>
<dbReference type="Pfam" id="PF05016">
    <property type="entry name" value="ParE_toxin"/>
    <property type="match status" value="1"/>
</dbReference>
<accession>A0A6N7WBA7</accession>
<dbReference type="PANTHER" id="PTHR35601:SF1">
    <property type="entry name" value="TOXIN RELE"/>
    <property type="match status" value="1"/>
</dbReference>
<dbReference type="InterPro" id="IPR007712">
    <property type="entry name" value="RelE/ParE_toxin"/>
</dbReference>
<dbReference type="PANTHER" id="PTHR35601">
    <property type="entry name" value="TOXIN RELE"/>
    <property type="match status" value="1"/>
</dbReference>
<dbReference type="AlphaFoldDB" id="A0A6N7WBA7"/>
<keyword evidence="2" id="KW-1277">Toxin-antitoxin system</keyword>
<dbReference type="SUPFAM" id="SSF143011">
    <property type="entry name" value="RelE-like"/>
    <property type="match status" value="1"/>
</dbReference>
<gene>
    <name evidence="3" type="ORF">FYJ24_12040</name>
</gene>
<dbReference type="NCBIfam" id="TIGR02385">
    <property type="entry name" value="RelE_StbE"/>
    <property type="match status" value="1"/>
</dbReference>
<dbReference type="RefSeq" id="WP_154546704.1">
    <property type="nucleotide sequence ID" value="NZ_VULO01000020.1"/>
</dbReference>
<comment type="caution">
    <text evidence="3">The sequence shown here is derived from an EMBL/GenBank/DDBJ whole genome shotgun (WGS) entry which is preliminary data.</text>
</comment>
<dbReference type="EMBL" id="VULO01000020">
    <property type="protein sequence ID" value="MSS85458.1"/>
    <property type="molecule type" value="Genomic_DNA"/>
</dbReference>
<keyword evidence="4" id="KW-1185">Reference proteome</keyword>
<name>A0A6N7WBA7_9ACTO</name>
<dbReference type="Proteomes" id="UP000470875">
    <property type="component" value="Unassembled WGS sequence"/>
</dbReference>
<evidence type="ECO:0000313" key="4">
    <source>
        <dbReference type="Proteomes" id="UP000470875"/>
    </source>
</evidence>
<evidence type="ECO:0000256" key="2">
    <source>
        <dbReference type="ARBA" id="ARBA00022649"/>
    </source>
</evidence>